<evidence type="ECO:0000256" key="6">
    <source>
        <dbReference type="ARBA" id="ARBA00023136"/>
    </source>
</evidence>
<dbReference type="PANTHER" id="PTHR31204:SF1">
    <property type="entry name" value="SIGMA INTRACELLULAR RECEPTOR 2"/>
    <property type="match status" value="1"/>
</dbReference>
<feature type="transmembrane region" description="Helical" evidence="7">
    <location>
        <begin position="7"/>
        <end position="26"/>
    </location>
</feature>
<feature type="domain" description="EXPERA" evidence="8">
    <location>
        <begin position="8"/>
        <end position="136"/>
    </location>
</feature>
<dbReference type="STRING" id="35608.A0A2U1LZE6"/>
<reference evidence="9 10" key="1">
    <citation type="journal article" date="2018" name="Mol. Plant">
        <title>The genome of Artemisia annua provides insight into the evolution of Asteraceae family and artemisinin biosynthesis.</title>
        <authorList>
            <person name="Shen Q."/>
            <person name="Zhang L."/>
            <person name="Liao Z."/>
            <person name="Wang S."/>
            <person name="Yan T."/>
            <person name="Shi P."/>
            <person name="Liu M."/>
            <person name="Fu X."/>
            <person name="Pan Q."/>
            <person name="Wang Y."/>
            <person name="Lv Z."/>
            <person name="Lu X."/>
            <person name="Zhang F."/>
            <person name="Jiang W."/>
            <person name="Ma Y."/>
            <person name="Chen M."/>
            <person name="Hao X."/>
            <person name="Li L."/>
            <person name="Tang Y."/>
            <person name="Lv G."/>
            <person name="Zhou Y."/>
            <person name="Sun X."/>
            <person name="Brodelius P.E."/>
            <person name="Rose J.K.C."/>
            <person name="Tang K."/>
        </authorList>
    </citation>
    <scope>NUCLEOTIDE SEQUENCE [LARGE SCALE GENOMIC DNA]</scope>
    <source>
        <strain evidence="10">cv. Huhao1</strain>
        <tissue evidence="9">Leaf</tissue>
    </source>
</reference>
<dbReference type="EMBL" id="PKPP01007095">
    <property type="protein sequence ID" value="PWA54378.1"/>
    <property type="molecule type" value="Genomic_DNA"/>
</dbReference>
<evidence type="ECO:0000313" key="10">
    <source>
        <dbReference type="Proteomes" id="UP000245207"/>
    </source>
</evidence>
<keyword evidence="6 7" id="KW-0472">Membrane</keyword>
<keyword evidence="10" id="KW-1185">Reference proteome</keyword>
<name>A0A2U1LZE6_ARTAN</name>
<feature type="transmembrane region" description="Helical" evidence="7">
    <location>
        <begin position="92"/>
        <end position="111"/>
    </location>
</feature>
<dbReference type="Proteomes" id="UP000245207">
    <property type="component" value="Unassembled WGS sequence"/>
</dbReference>
<sequence>MWSLINIIDVILFIYFIVIAFAVPLFDAQTIFPSYIYPDFLVQFKNWFINEFGHYLLSEKPHFFVGIAWLELLFAWPISIVSLYGIVGGKSWFQTLCLMYGIYFFTALVFLTSSSSLVLLLFISLEIYLILFVAILSELVGSGRASQKLLIFYYIFLGFAVLAILRGLLPHSLQLNAVGTRPELVMKKGV</sequence>
<organism evidence="9 10">
    <name type="scientific">Artemisia annua</name>
    <name type="common">Sweet wormwood</name>
    <dbReference type="NCBI Taxonomy" id="35608"/>
    <lineage>
        <taxon>Eukaryota</taxon>
        <taxon>Viridiplantae</taxon>
        <taxon>Streptophyta</taxon>
        <taxon>Embryophyta</taxon>
        <taxon>Tracheophyta</taxon>
        <taxon>Spermatophyta</taxon>
        <taxon>Magnoliopsida</taxon>
        <taxon>eudicotyledons</taxon>
        <taxon>Gunneridae</taxon>
        <taxon>Pentapetalae</taxon>
        <taxon>asterids</taxon>
        <taxon>campanulids</taxon>
        <taxon>Asterales</taxon>
        <taxon>Asteraceae</taxon>
        <taxon>Asteroideae</taxon>
        <taxon>Anthemideae</taxon>
        <taxon>Artemisiinae</taxon>
        <taxon>Artemisia</taxon>
    </lineage>
</organism>
<dbReference type="Pfam" id="PF05241">
    <property type="entry name" value="EBP"/>
    <property type="match status" value="1"/>
</dbReference>
<dbReference type="InterPro" id="IPR033118">
    <property type="entry name" value="EXPERA"/>
</dbReference>
<comment type="caution">
    <text evidence="9">The sequence shown here is derived from an EMBL/GenBank/DDBJ whole genome shotgun (WGS) entry which is preliminary data.</text>
</comment>
<dbReference type="PANTHER" id="PTHR31204">
    <property type="entry name" value="SIGMA INTRACELLULAR RECEPTOR 2"/>
    <property type="match status" value="1"/>
</dbReference>
<evidence type="ECO:0000256" key="1">
    <source>
        <dbReference type="ARBA" id="ARBA00004477"/>
    </source>
</evidence>
<evidence type="ECO:0000256" key="4">
    <source>
        <dbReference type="ARBA" id="ARBA00022824"/>
    </source>
</evidence>
<keyword evidence="4" id="KW-0256">Endoplasmic reticulum</keyword>
<dbReference type="AlphaFoldDB" id="A0A2U1LZE6"/>
<dbReference type="PIRSF" id="PIRSF031032">
    <property type="entry name" value="TMP_97_prd"/>
    <property type="match status" value="1"/>
</dbReference>
<evidence type="ECO:0000313" key="9">
    <source>
        <dbReference type="EMBL" id="PWA54378.1"/>
    </source>
</evidence>
<protein>
    <submittedName>
        <fullName evidence="9">Transmembrane protein 97</fullName>
    </submittedName>
</protein>
<feature type="transmembrane region" description="Helical" evidence="7">
    <location>
        <begin position="149"/>
        <end position="169"/>
    </location>
</feature>
<evidence type="ECO:0000256" key="3">
    <source>
        <dbReference type="ARBA" id="ARBA00022692"/>
    </source>
</evidence>
<evidence type="ECO:0000256" key="2">
    <source>
        <dbReference type="ARBA" id="ARBA00009096"/>
    </source>
</evidence>
<comment type="caution">
    <text evidence="7">Lacks conserved residue(s) required for the propagation of feature annotation.</text>
</comment>
<keyword evidence="3 7" id="KW-0812">Transmembrane</keyword>
<evidence type="ECO:0000256" key="7">
    <source>
        <dbReference type="PIRNR" id="PIRNR031032"/>
    </source>
</evidence>
<evidence type="ECO:0000259" key="8">
    <source>
        <dbReference type="PROSITE" id="PS51751"/>
    </source>
</evidence>
<gene>
    <name evidence="9" type="ORF">CTI12_AA437570</name>
</gene>
<proteinExistence type="inferred from homology"/>
<dbReference type="GO" id="GO:0005789">
    <property type="term" value="C:endoplasmic reticulum membrane"/>
    <property type="evidence" value="ECO:0007669"/>
    <property type="project" value="UniProtKB-SubCell"/>
</dbReference>
<dbReference type="PROSITE" id="PS51751">
    <property type="entry name" value="EXPERA"/>
    <property type="match status" value="1"/>
</dbReference>
<dbReference type="InterPro" id="IPR051987">
    <property type="entry name" value="Sigma-2_receptor-like"/>
</dbReference>
<feature type="transmembrane region" description="Helical" evidence="7">
    <location>
        <begin position="117"/>
        <end position="137"/>
    </location>
</feature>
<feature type="transmembrane region" description="Helical" evidence="7">
    <location>
        <begin position="63"/>
        <end position="85"/>
    </location>
</feature>
<keyword evidence="5 7" id="KW-1133">Transmembrane helix</keyword>
<comment type="similarity">
    <text evidence="2">Belongs to the TMEM97/sigma-2 receptor family.</text>
</comment>
<dbReference type="OrthoDB" id="433124at2759"/>
<accession>A0A2U1LZE6</accession>
<comment type="subcellular location">
    <subcellularLocation>
        <location evidence="1">Endoplasmic reticulum membrane</location>
        <topology evidence="1">Multi-pass membrane protein</topology>
    </subcellularLocation>
</comment>
<evidence type="ECO:0000256" key="5">
    <source>
        <dbReference type="ARBA" id="ARBA00022989"/>
    </source>
</evidence>
<dbReference type="InterPro" id="IPR016964">
    <property type="entry name" value="Sigma2_recept"/>
</dbReference>